<comment type="similarity">
    <text evidence="2">Belongs to the SNF2/RAD54 helicase family. ISWI subfamily.</text>
</comment>
<evidence type="ECO:0000313" key="8">
    <source>
        <dbReference type="Proteomes" id="UP000030762"/>
    </source>
</evidence>
<dbReference type="InterPro" id="IPR014012">
    <property type="entry name" value="HSA_dom"/>
</dbReference>
<feature type="compositionally biased region" description="Basic and acidic residues" evidence="4">
    <location>
        <begin position="1020"/>
        <end position="1029"/>
    </location>
</feature>
<dbReference type="SMART" id="SM00717">
    <property type="entry name" value="SANT"/>
    <property type="match status" value="1"/>
</dbReference>
<keyword evidence="8" id="KW-1185">Reference proteome</keyword>
<dbReference type="SUPFAM" id="SSF46689">
    <property type="entry name" value="Homeodomain-like"/>
    <property type="match status" value="1"/>
</dbReference>
<feature type="region of interest" description="Disordered" evidence="4">
    <location>
        <begin position="976"/>
        <end position="1033"/>
    </location>
</feature>
<dbReference type="STRING" id="1156394.T0Q6T2"/>
<accession>T0Q6T2</accession>
<dbReference type="VEuPathDB" id="FungiDB:SDRG_09056"/>
<organism evidence="7 8">
    <name type="scientific">Saprolegnia diclina (strain VS20)</name>
    <dbReference type="NCBI Taxonomy" id="1156394"/>
    <lineage>
        <taxon>Eukaryota</taxon>
        <taxon>Sar</taxon>
        <taxon>Stramenopiles</taxon>
        <taxon>Oomycota</taxon>
        <taxon>Saprolegniomycetes</taxon>
        <taxon>Saprolegniales</taxon>
        <taxon>Saprolegniaceae</taxon>
        <taxon>Saprolegnia</taxon>
    </lineage>
</organism>
<dbReference type="EMBL" id="JH767159">
    <property type="protein sequence ID" value="EQC33549.1"/>
    <property type="molecule type" value="Genomic_DNA"/>
</dbReference>
<dbReference type="PANTHER" id="PTHR10799">
    <property type="entry name" value="SNF2/RAD54 HELICASE FAMILY"/>
    <property type="match status" value="1"/>
</dbReference>
<evidence type="ECO:0000259" key="5">
    <source>
        <dbReference type="PROSITE" id="PS50090"/>
    </source>
</evidence>
<dbReference type="Pfam" id="PF13921">
    <property type="entry name" value="Myb_DNA-bind_6"/>
    <property type="match status" value="1"/>
</dbReference>
<evidence type="ECO:0000256" key="3">
    <source>
        <dbReference type="ARBA" id="ARBA00022853"/>
    </source>
</evidence>
<dbReference type="RefSeq" id="XP_008613189.1">
    <property type="nucleotide sequence ID" value="XM_008614967.1"/>
</dbReference>
<dbReference type="OrthoDB" id="372624at2759"/>
<evidence type="ECO:0000313" key="7">
    <source>
        <dbReference type="EMBL" id="EQC33549.1"/>
    </source>
</evidence>
<dbReference type="SMART" id="SM00573">
    <property type="entry name" value="HSA"/>
    <property type="match status" value="1"/>
</dbReference>
<proteinExistence type="inferred from homology"/>
<dbReference type="InterPro" id="IPR009057">
    <property type="entry name" value="Homeodomain-like_sf"/>
</dbReference>
<feature type="compositionally biased region" description="Pro residues" evidence="4">
    <location>
        <begin position="1314"/>
        <end position="1327"/>
    </location>
</feature>
<dbReference type="Pfam" id="PF07529">
    <property type="entry name" value="HSA"/>
    <property type="match status" value="1"/>
</dbReference>
<feature type="domain" description="Myb-like" evidence="5">
    <location>
        <begin position="1101"/>
        <end position="1157"/>
    </location>
</feature>
<dbReference type="Pfam" id="PF00176">
    <property type="entry name" value="SNF2-rel_dom"/>
    <property type="match status" value="1"/>
</dbReference>
<dbReference type="Gene3D" id="3.40.50.300">
    <property type="entry name" value="P-loop containing nucleotide triphosphate hydrolases"/>
    <property type="match status" value="1"/>
</dbReference>
<keyword evidence="3" id="KW-0156">Chromatin regulator</keyword>
<feature type="region of interest" description="Disordered" evidence="4">
    <location>
        <begin position="1299"/>
        <end position="1346"/>
    </location>
</feature>
<dbReference type="PROSITE" id="PS50090">
    <property type="entry name" value="MYB_LIKE"/>
    <property type="match status" value="1"/>
</dbReference>
<dbReference type="InterPro" id="IPR001005">
    <property type="entry name" value="SANT/Myb"/>
</dbReference>
<dbReference type="Proteomes" id="UP000030762">
    <property type="component" value="Unassembled WGS sequence"/>
</dbReference>
<name>T0Q6T2_SAPDV</name>
<dbReference type="Gene3D" id="3.40.50.10810">
    <property type="entry name" value="Tandem AAA-ATPase domain"/>
    <property type="match status" value="1"/>
</dbReference>
<feature type="domain" description="HSA" evidence="6">
    <location>
        <begin position="159"/>
        <end position="232"/>
    </location>
</feature>
<dbReference type="SUPFAM" id="SSF52540">
    <property type="entry name" value="P-loop containing nucleoside triphosphate hydrolases"/>
    <property type="match status" value="2"/>
</dbReference>
<dbReference type="InterPro" id="IPR038718">
    <property type="entry name" value="SNF2-like_sf"/>
</dbReference>
<feature type="compositionally biased region" description="Basic residues" evidence="4">
    <location>
        <begin position="63"/>
        <end position="75"/>
    </location>
</feature>
<dbReference type="GO" id="GO:0035267">
    <property type="term" value="C:NuA4 histone acetyltransferase complex"/>
    <property type="evidence" value="ECO:0007669"/>
    <property type="project" value="UniProtKB-ARBA"/>
</dbReference>
<protein>
    <submittedName>
        <fullName evidence="7">Uncharacterized protein</fullName>
    </submittedName>
</protein>
<reference evidence="7 8" key="1">
    <citation type="submission" date="2012-04" db="EMBL/GenBank/DDBJ databases">
        <title>The Genome Sequence of Saprolegnia declina VS20.</title>
        <authorList>
            <consortium name="The Broad Institute Genome Sequencing Platform"/>
            <person name="Russ C."/>
            <person name="Nusbaum C."/>
            <person name="Tyler B."/>
            <person name="van West P."/>
            <person name="Dieguez-Uribeondo J."/>
            <person name="de Bruijn I."/>
            <person name="Tripathy S."/>
            <person name="Jiang R."/>
            <person name="Young S.K."/>
            <person name="Zeng Q."/>
            <person name="Gargeya S."/>
            <person name="Fitzgerald M."/>
            <person name="Haas B."/>
            <person name="Abouelleil A."/>
            <person name="Alvarado L."/>
            <person name="Arachchi H.M."/>
            <person name="Berlin A."/>
            <person name="Chapman S.B."/>
            <person name="Goldberg J."/>
            <person name="Griggs A."/>
            <person name="Gujja S."/>
            <person name="Hansen M."/>
            <person name="Howarth C."/>
            <person name="Imamovic A."/>
            <person name="Larimer J."/>
            <person name="McCowen C."/>
            <person name="Montmayeur A."/>
            <person name="Murphy C."/>
            <person name="Neiman D."/>
            <person name="Pearson M."/>
            <person name="Priest M."/>
            <person name="Roberts A."/>
            <person name="Saif S."/>
            <person name="Shea T."/>
            <person name="Sisk P."/>
            <person name="Sykes S."/>
            <person name="Wortman J."/>
            <person name="Nusbaum C."/>
            <person name="Birren B."/>
        </authorList>
    </citation>
    <scope>NUCLEOTIDE SEQUENCE [LARGE SCALE GENOMIC DNA]</scope>
    <source>
        <strain evidence="7 8">VS20</strain>
    </source>
</reference>
<dbReference type="GO" id="GO:0006325">
    <property type="term" value="P:chromatin organization"/>
    <property type="evidence" value="ECO:0007669"/>
    <property type="project" value="UniProtKB-KW"/>
</dbReference>
<dbReference type="InterPro" id="IPR000330">
    <property type="entry name" value="SNF2_N"/>
</dbReference>
<feature type="region of interest" description="Disordered" evidence="4">
    <location>
        <begin position="51"/>
        <end position="101"/>
    </location>
</feature>
<evidence type="ECO:0000256" key="2">
    <source>
        <dbReference type="ARBA" id="ARBA00009687"/>
    </source>
</evidence>
<evidence type="ECO:0000256" key="1">
    <source>
        <dbReference type="ARBA" id="ARBA00008913"/>
    </source>
</evidence>
<dbReference type="GO" id="GO:0005524">
    <property type="term" value="F:ATP binding"/>
    <property type="evidence" value="ECO:0007669"/>
    <property type="project" value="InterPro"/>
</dbReference>
<dbReference type="eggNOG" id="KOG0384">
    <property type="taxonomic scope" value="Eukaryota"/>
</dbReference>
<dbReference type="Gene3D" id="1.10.10.60">
    <property type="entry name" value="Homeodomain-like"/>
    <property type="match status" value="1"/>
</dbReference>
<feature type="region of interest" description="Disordered" evidence="4">
    <location>
        <begin position="1080"/>
        <end position="1103"/>
    </location>
</feature>
<sequence>MASTGAPSPGAGHALRPGPAPAAAPRDLFLATWGPFQTRLLAELVALRAAADHVSQTDDGRSPVRRKRTRSKSKSPTRLSPPAVLSPPRKVQRSAAPTRHYQSPVVSLNSAYLGLPATKVKEPAPVDTTSSVNAFADLLRLHVEKTQQLEKGPSKKRQLQRLRDPPRTKCHWDVLLDEMRWMATDFAEERQWKRARAWRLARDASDAKSLEKRNQEQDKRKLARSVALQVASFWRAMERIAARYHNRSPSSVELHTRAAPKDATLSPRSDAHVDFAWATTSDASATIHDLVAAIFAVGKEARDLMKKQELELDLDVKLAPFQLSALRFMSHVHSAGYNIILNDQLGTGKAFTVSLFLRYLELQTPSAHPHLILVPDAEVHKWAHYLKTLHGSRRIQIYGGTPLDRRRQHLTWDKEYTASLDPHERQDIYVVLCPHACYLEDAAVLQKHTWQVVVVEDFALHLTPSLGLTNVSRRIVVSELGLEHWAPERASLYGGFLLGTSSTPYVPSAWEDDVADSSSVQLMMKRAGLPYKDEVSCLQIALRALTLGRIRNDMEAQLGKIEEQTIGVALTSSQANAYTGAIAAFCSGSDKATMDGWLRLFLRLRAIGNGVSLDVDRLGSMDRMIIASCSSKCAAFLDLLGRLVGSEKRKVAVYLQSDAMLPVIEHLTANVLNFSTVRITGSATCQHRALSHFALQDAVQVAILSTRTRTVGTNRAVCVYGAHAIVVLDSDWDPMCDSKLRAAWQLLATTIDVPVFRLYSESTLEASFLRVGAVLSEKLFGEMTPAECVASSAFKGIECPSWWSVSTPDLPKAMARAEAMEKYCNSALDGDIYALEAPLTTGGELELEEHLLLSNNDELTPVEWYAVHLVQSLKEKQPPNRPSKAAIEPIKDDSAPRSYDEMVDAHRVDAWKQEPTAGLYYECPVAGDSVSSIVNHFRALGLSPAYDVWHAPEYDPATTFVKEPVDDAPLWIAYRTKKPPTPTAPAAADKKADAKPTKVKKNKLLNKTSLPIPGGSPSVKRKESSKKSTDYAGFPLPDSSGFDDDGFWGDTNLDALDSVSWDDTSILGGIQVGIESSLPPAKKAKTSTPVTSALPRPRKPTPELAREGWSFVEESLMKKLHDMYGANWNLIAQILTRQSMVKRRSARQCHEKYQRLTSANATLKDKDAAKPVKMKPLTMSPAALTARVGVHTSGLLLKYPATTFGGIPPPPLRKTSAVVLKPPAVVQEQDVSQFRSTMEAVLMSVKKKVPSPPIPIPLNMEPHKSHLEIVATPVLSPDDVIKKSKQLAALTFQVAASFPEPAPGLPPATSDTMPTPPPTSTPVPPPTSGSGPTDDPVRPSVPIRYI</sequence>
<comment type="similarity">
    <text evidence="1">Belongs to the EAF1 family.</text>
</comment>
<evidence type="ECO:0000259" key="6">
    <source>
        <dbReference type="PROSITE" id="PS51204"/>
    </source>
</evidence>
<dbReference type="InParanoid" id="T0Q6T2"/>
<dbReference type="InterPro" id="IPR027417">
    <property type="entry name" value="P-loop_NTPase"/>
</dbReference>
<dbReference type="PROSITE" id="PS51204">
    <property type="entry name" value="HSA"/>
    <property type="match status" value="1"/>
</dbReference>
<evidence type="ECO:0000256" key="4">
    <source>
        <dbReference type="SAM" id="MobiDB-lite"/>
    </source>
</evidence>
<dbReference type="eggNOG" id="KOG0391">
    <property type="taxonomic scope" value="Eukaryota"/>
</dbReference>
<dbReference type="OMA" id="PRTKCHW"/>
<gene>
    <name evidence="7" type="ORF">SDRG_09056</name>
</gene>
<feature type="compositionally biased region" description="Low complexity" evidence="4">
    <location>
        <begin position="9"/>
        <end position="21"/>
    </location>
</feature>
<dbReference type="GeneID" id="19949783"/>
<feature type="region of interest" description="Disordered" evidence="4">
    <location>
        <begin position="1"/>
        <end position="21"/>
    </location>
</feature>